<proteinExistence type="predicted"/>
<evidence type="ECO:0000313" key="4">
    <source>
        <dbReference type="Proteomes" id="UP000664382"/>
    </source>
</evidence>
<gene>
    <name evidence="3" type="ORF">J4H92_00090</name>
</gene>
<dbReference type="Proteomes" id="UP000664382">
    <property type="component" value="Unassembled WGS sequence"/>
</dbReference>
<evidence type="ECO:0000313" key="3">
    <source>
        <dbReference type="EMBL" id="MBO1900346.1"/>
    </source>
</evidence>
<dbReference type="PROSITE" id="PS51257">
    <property type="entry name" value="PROKAR_LIPOPROTEIN"/>
    <property type="match status" value="1"/>
</dbReference>
<dbReference type="Gene3D" id="3.40.190.10">
    <property type="entry name" value="Periplasmic binding protein-like II"/>
    <property type="match status" value="1"/>
</dbReference>
<comment type="caution">
    <text evidence="3">The sequence shown here is derived from an EMBL/GenBank/DDBJ whole genome shotgun (WGS) entry which is preliminary data.</text>
</comment>
<dbReference type="GO" id="GO:0022857">
    <property type="term" value="F:transmembrane transporter activity"/>
    <property type="evidence" value="ECO:0007669"/>
    <property type="project" value="InterPro"/>
</dbReference>
<dbReference type="Pfam" id="PF04069">
    <property type="entry name" value="OpuAC"/>
    <property type="match status" value="1"/>
</dbReference>
<feature type="domain" description="ABC-type glycine betaine transport system substrate-binding" evidence="2">
    <location>
        <begin position="34"/>
        <end position="298"/>
    </location>
</feature>
<keyword evidence="4" id="KW-1185">Reference proteome</keyword>
<organism evidence="3 4">
    <name type="scientific">Leucobacter weissii</name>
    <dbReference type="NCBI Taxonomy" id="1983706"/>
    <lineage>
        <taxon>Bacteria</taxon>
        <taxon>Bacillati</taxon>
        <taxon>Actinomycetota</taxon>
        <taxon>Actinomycetes</taxon>
        <taxon>Micrococcales</taxon>
        <taxon>Microbacteriaceae</taxon>
        <taxon>Leucobacter</taxon>
    </lineage>
</organism>
<name>A0A939MGU0_9MICO</name>
<dbReference type="SUPFAM" id="SSF53850">
    <property type="entry name" value="Periplasmic binding protein-like II"/>
    <property type="match status" value="1"/>
</dbReference>
<dbReference type="Gene3D" id="3.40.190.120">
    <property type="entry name" value="Osmoprotection protein (prox), domain 2"/>
    <property type="match status" value="1"/>
</dbReference>
<dbReference type="GO" id="GO:0043190">
    <property type="term" value="C:ATP-binding cassette (ABC) transporter complex"/>
    <property type="evidence" value="ECO:0007669"/>
    <property type="project" value="InterPro"/>
</dbReference>
<protein>
    <submittedName>
        <fullName evidence="3">Glycine/betaine ABC transporter substrate-binding protein</fullName>
    </submittedName>
</protein>
<sequence length="302" mass="32568">MRKNLRIVLGLTAAAGLALGGLTACSGGGDGGGKSITVGSKDFSENIVLAEMFSILLENGGYDVRESLNLGGTQVVFAAMESGKVDVYPEYTGTGLTTQLAEEPLFEADEVYQAVKTGFEERWDIRWLDPYEINNTWCLAITREAAETHGIQSISDLAANNGELDMALTQEFIAREDGLPGLSAKYGGLEFASEKAYAIGLGYQAIANGDADGGVCFRTDGQISAQDLVVLEDDQSYWPPYYVAPIVRGEVLDAHPDIAEILAPLGEVLDEETMRELNWQVDGDKQNPERVAQAFLEEQGLV</sequence>
<dbReference type="InterPro" id="IPR007210">
    <property type="entry name" value="ABC_Gly_betaine_transp_sub-bd"/>
</dbReference>
<feature type="signal peptide" evidence="1">
    <location>
        <begin position="1"/>
        <end position="20"/>
    </location>
</feature>
<evidence type="ECO:0000259" key="2">
    <source>
        <dbReference type="Pfam" id="PF04069"/>
    </source>
</evidence>
<accession>A0A939MGU0</accession>
<dbReference type="AlphaFoldDB" id="A0A939MGU0"/>
<evidence type="ECO:0000256" key="1">
    <source>
        <dbReference type="SAM" id="SignalP"/>
    </source>
</evidence>
<keyword evidence="1" id="KW-0732">Signal</keyword>
<dbReference type="EMBL" id="JAGDYM010000001">
    <property type="protein sequence ID" value="MBO1900346.1"/>
    <property type="molecule type" value="Genomic_DNA"/>
</dbReference>
<dbReference type="RefSeq" id="WP_208094994.1">
    <property type="nucleotide sequence ID" value="NZ_JAGDYM010000001.1"/>
</dbReference>
<reference evidence="3" key="1">
    <citation type="submission" date="2021-03" db="EMBL/GenBank/DDBJ databases">
        <title>Leucobacter chromiisoli sp. nov., isolated from chromium-containing soil of chemical plant.</title>
        <authorList>
            <person name="Xu Z."/>
        </authorList>
    </citation>
    <scope>NUCLEOTIDE SEQUENCE</scope>
    <source>
        <strain evidence="3">S27</strain>
    </source>
</reference>
<feature type="chain" id="PRO_5038864876" evidence="1">
    <location>
        <begin position="21"/>
        <end position="302"/>
    </location>
</feature>